<evidence type="ECO:0000313" key="5">
    <source>
        <dbReference type="Proteomes" id="UP000504607"/>
    </source>
</evidence>
<evidence type="ECO:0000256" key="4">
    <source>
        <dbReference type="SAM" id="MobiDB-lite"/>
    </source>
</evidence>
<evidence type="ECO:0000313" key="6">
    <source>
        <dbReference type="RefSeq" id="XP_029116274.1"/>
    </source>
</evidence>
<dbReference type="GO" id="GO:0006353">
    <property type="term" value="P:DNA-templated transcription termination"/>
    <property type="evidence" value="ECO:0007669"/>
    <property type="project" value="UniProtKB-KW"/>
</dbReference>
<dbReference type="Gene3D" id="1.25.70.10">
    <property type="entry name" value="Transcription termination factor 3, mitochondrial"/>
    <property type="match status" value="1"/>
</dbReference>
<dbReference type="Proteomes" id="UP000504607">
    <property type="component" value="Unplaced"/>
</dbReference>
<evidence type="ECO:0000256" key="2">
    <source>
        <dbReference type="ARBA" id="ARBA00022472"/>
    </source>
</evidence>
<dbReference type="PANTHER" id="PTHR13068:SF109">
    <property type="entry name" value="TRANSCRIPTION TERMINATION FACTOR MTERF4, CHLOROPLASTIC"/>
    <property type="match status" value="1"/>
</dbReference>
<dbReference type="Pfam" id="PF02536">
    <property type="entry name" value="mTERF"/>
    <property type="match status" value="1"/>
</dbReference>
<proteinExistence type="inferred from homology"/>
<dbReference type="GO" id="GO:0032502">
    <property type="term" value="P:developmental process"/>
    <property type="evidence" value="ECO:0007669"/>
    <property type="project" value="TreeGrafter"/>
</dbReference>
<dbReference type="OrthoDB" id="637682at2759"/>
<sequence length="335" mass="37886">MVWEWGWQWRMATMGKLHREAGGDSGTHELENRQRGRGGVDRSREYVDGANYALESSQALTCSKNKKNESHFLRLLDTLCPFHLQRRCQPFLFPLYSAQPAIRNEHATNRANLYELLRGLSVISNELDGLDLPITVDIMRERIDFIHSLGLTMEDINNYPLVLACSIKKNMIPILNCLEKLGVRKANIMEFLYPLVLHVSVIIDLAPIVKHLQDLDLKPGDLPRALKRDLELLGFKLEGTMSTSVAYLIGIGVARRELGGVLTRYPEILGMRVGRVIKPFIEYLESLGLPRQAVARLIEKRPHILGFGLEDQVKPNIEALLEFGVLKEALASMIA</sequence>
<evidence type="ECO:0000256" key="3">
    <source>
        <dbReference type="ARBA" id="ARBA00022946"/>
    </source>
</evidence>
<dbReference type="SMART" id="SM00733">
    <property type="entry name" value="Mterf"/>
    <property type="match status" value="5"/>
</dbReference>
<gene>
    <name evidence="6" type="primary">LOC105060133</name>
</gene>
<organism evidence="5 6">
    <name type="scientific">Elaeis guineensis var. tenera</name>
    <name type="common">Oil palm</name>
    <dbReference type="NCBI Taxonomy" id="51953"/>
    <lineage>
        <taxon>Eukaryota</taxon>
        <taxon>Viridiplantae</taxon>
        <taxon>Streptophyta</taxon>
        <taxon>Embryophyta</taxon>
        <taxon>Tracheophyta</taxon>
        <taxon>Spermatophyta</taxon>
        <taxon>Magnoliopsida</taxon>
        <taxon>Liliopsida</taxon>
        <taxon>Arecaceae</taxon>
        <taxon>Arecoideae</taxon>
        <taxon>Cocoseae</taxon>
        <taxon>Elaeidinae</taxon>
        <taxon>Elaeis</taxon>
    </lineage>
</organism>
<keyword evidence="2" id="KW-0804">Transcription</keyword>
<evidence type="ECO:0000256" key="1">
    <source>
        <dbReference type="ARBA" id="ARBA00007692"/>
    </source>
</evidence>
<name>A0A8N4ESD7_ELAGV</name>
<keyword evidence="3" id="KW-0809">Transit peptide</keyword>
<comment type="similarity">
    <text evidence="1">Belongs to the mTERF family.</text>
</comment>
<feature type="region of interest" description="Disordered" evidence="4">
    <location>
        <begin position="20"/>
        <end position="41"/>
    </location>
</feature>
<keyword evidence="2" id="KW-0806">Transcription termination</keyword>
<accession>A0A8N4ESD7</accession>
<keyword evidence="5" id="KW-1185">Reference proteome</keyword>
<dbReference type="InterPro" id="IPR003690">
    <property type="entry name" value="MTERF"/>
</dbReference>
<dbReference type="RefSeq" id="XP_029116274.1">
    <property type="nucleotide sequence ID" value="XM_029260441.1"/>
</dbReference>
<dbReference type="AlphaFoldDB" id="A0A8N4ESD7"/>
<reference evidence="6" key="1">
    <citation type="submission" date="2025-08" db="UniProtKB">
        <authorList>
            <consortium name="RefSeq"/>
        </authorList>
    </citation>
    <scope>IDENTIFICATION</scope>
</reference>
<keyword evidence="2" id="KW-0805">Transcription regulation</keyword>
<dbReference type="InterPro" id="IPR038538">
    <property type="entry name" value="MTERF_sf"/>
</dbReference>
<dbReference type="PANTHER" id="PTHR13068">
    <property type="entry name" value="CGI-12 PROTEIN-RELATED"/>
    <property type="match status" value="1"/>
</dbReference>
<protein>
    <submittedName>
        <fullName evidence="6">Transcription termination factor MTERF4, chloroplastic-like</fullName>
    </submittedName>
</protein>
<dbReference type="GO" id="GO:0003676">
    <property type="term" value="F:nucleic acid binding"/>
    <property type="evidence" value="ECO:0007669"/>
    <property type="project" value="InterPro"/>
</dbReference>